<dbReference type="RefSeq" id="WP_218017189.1">
    <property type="nucleotide sequence ID" value="NZ_CP048813.1"/>
</dbReference>
<dbReference type="AlphaFoldDB" id="A0A1G8S9J4"/>
<feature type="region of interest" description="Disordered" evidence="1">
    <location>
        <begin position="1"/>
        <end position="35"/>
    </location>
</feature>
<protein>
    <submittedName>
        <fullName evidence="2">Uncharacterized protein</fullName>
    </submittedName>
</protein>
<feature type="compositionally biased region" description="Basic and acidic residues" evidence="1">
    <location>
        <begin position="236"/>
        <end position="246"/>
    </location>
</feature>
<name>A0A1G8S9J4_9NOCA</name>
<reference evidence="2 3" key="1">
    <citation type="submission" date="2016-10" db="EMBL/GenBank/DDBJ databases">
        <authorList>
            <person name="de Groot N.N."/>
        </authorList>
    </citation>
    <scope>NUCLEOTIDE SEQUENCE [LARGE SCALE GENOMIC DNA]</scope>
    <source>
        <strain evidence="2 3">DSM 44892</strain>
    </source>
</reference>
<dbReference type="GeneID" id="77212591"/>
<accession>A0A1G8S9J4</accession>
<sequence>MISPHHASIPGTDTDVPQPNTRVLESRPLRPGTGSDRLSLLAADRWDLDPAIFEDHFSGHSLNFAAIPSPLRQEVKIYFWHLLNHTGAARLRGGNSRPSVRTVMTALGLLRPFLTWMHERGHSSFGRVTNPMLDDYLAALAQEPIRLQMKYQRLMEVKRLWAYRTVLPECLRLPPAPPWGGEESFEIFGRAVNYLENRTPRIAETTMQHLLCWAIRFVDDFAADILTAHAEHMRLHDEEPAQRDNAGRSSRPPPGDVPRRLNEYVARLQRCGGALPGSLDDNGCAVVDWHPVGLIIGAVGDGLGDTVAGRRVLEAGLPVSDQANLDTPISALLDERPWRDRPISYHEAPKLARLLSTACFVVIAYLSGARPGEVLNLQRDCLEYDAVNDLWSMQGLYFKNAVDADGNKLVEGQLRRIPWVVIGVVARAIEVLEQLHSQPLLFPTWLEPYRRPRDTPAKARPARRPPWPATLPASSPGSTTNVVGVGEPTRSPPIRTED</sequence>
<dbReference type="Proteomes" id="UP000183263">
    <property type="component" value="Unassembled WGS sequence"/>
</dbReference>
<evidence type="ECO:0000313" key="3">
    <source>
        <dbReference type="Proteomes" id="UP000183263"/>
    </source>
</evidence>
<organism evidence="2 3">
    <name type="scientific">Rhodococcus triatomae</name>
    <dbReference type="NCBI Taxonomy" id="300028"/>
    <lineage>
        <taxon>Bacteria</taxon>
        <taxon>Bacillati</taxon>
        <taxon>Actinomycetota</taxon>
        <taxon>Actinomycetes</taxon>
        <taxon>Mycobacteriales</taxon>
        <taxon>Nocardiaceae</taxon>
        <taxon>Rhodococcus</taxon>
    </lineage>
</organism>
<evidence type="ECO:0000313" key="2">
    <source>
        <dbReference type="EMBL" id="SDJ25455.1"/>
    </source>
</evidence>
<gene>
    <name evidence="2" type="ORF">SAMN05444695_12024</name>
</gene>
<dbReference type="EMBL" id="FNDN01000020">
    <property type="protein sequence ID" value="SDJ25455.1"/>
    <property type="molecule type" value="Genomic_DNA"/>
</dbReference>
<keyword evidence="3" id="KW-1185">Reference proteome</keyword>
<feature type="region of interest" description="Disordered" evidence="1">
    <location>
        <begin position="453"/>
        <end position="498"/>
    </location>
</feature>
<proteinExistence type="predicted"/>
<feature type="region of interest" description="Disordered" evidence="1">
    <location>
        <begin position="236"/>
        <end position="259"/>
    </location>
</feature>
<evidence type="ECO:0000256" key="1">
    <source>
        <dbReference type="SAM" id="MobiDB-lite"/>
    </source>
</evidence>